<feature type="compositionally biased region" description="Acidic residues" evidence="1">
    <location>
        <begin position="19"/>
        <end position="29"/>
    </location>
</feature>
<dbReference type="Proteomes" id="UP000186136">
    <property type="component" value="Unassembled WGS sequence"/>
</dbReference>
<evidence type="ECO:0000256" key="1">
    <source>
        <dbReference type="SAM" id="MobiDB-lite"/>
    </source>
</evidence>
<feature type="compositionally biased region" description="Basic and acidic residues" evidence="1">
    <location>
        <begin position="121"/>
        <end position="152"/>
    </location>
</feature>
<accession>A0A1Q2YIB3</accession>
<evidence type="ECO:0000313" key="3">
    <source>
        <dbReference type="Proteomes" id="UP000186136"/>
    </source>
</evidence>
<dbReference type="AlphaFoldDB" id="A0A1Q2YIB3"/>
<protein>
    <submittedName>
        <fullName evidence="2">Uncharacterized protein</fullName>
    </submittedName>
</protein>
<keyword evidence="3" id="KW-1185">Reference proteome</keyword>
<evidence type="ECO:0000313" key="2">
    <source>
        <dbReference type="EMBL" id="GAV29284.1"/>
    </source>
</evidence>
<comment type="caution">
    <text evidence="2">The sequence shown here is derived from an EMBL/GenBank/DDBJ whole genome shotgun (WGS) entry which is preliminary data.</text>
</comment>
<dbReference type="EMBL" id="BDGI01000108">
    <property type="protein sequence ID" value="GAV29284.1"/>
    <property type="molecule type" value="Genomic_DNA"/>
</dbReference>
<reference evidence="2 3" key="1">
    <citation type="submission" date="2016-08" db="EMBL/GenBank/DDBJ databases">
        <title>Whole genome shotgun sequence of Pichia membranifaciens KS47-1.</title>
        <authorList>
            <person name="Konishi M."/>
            <person name="Ishida M."/>
            <person name="Arakawa T."/>
            <person name="Kato Y."/>
            <person name="Horiuchi J."/>
        </authorList>
    </citation>
    <scope>NUCLEOTIDE SEQUENCE [LARGE SCALE GENOMIC DNA]</scope>
    <source>
        <strain evidence="2 3">KS47-1</strain>
    </source>
</reference>
<gene>
    <name evidence="2" type="ORF">PMKS-002766</name>
</gene>
<feature type="region of interest" description="Disordered" evidence="1">
    <location>
        <begin position="60"/>
        <end position="90"/>
    </location>
</feature>
<proteinExistence type="predicted"/>
<feature type="region of interest" description="Disordered" evidence="1">
    <location>
        <begin position="109"/>
        <end position="152"/>
    </location>
</feature>
<feature type="region of interest" description="Disordered" evidence="1">
    <location>
        <begin position="19"/>
        <end position="42"/>
    </location>
</feature>
<organism evidence="2 3">
    <name type="scientific">Pichia membranifaciens</name>
    <dbReference type="NCBI Taxonomy" id="4926"/>
    <lineage>
        <taxon>Eukaryota</taxon>
        <taxon>Fungi</taxon>
        <taxon>Dikarya</taxon>
        <taxon>Ascomycota</taxon>
        <taxon>Saccharomycotina</taxon>
        <taxon>Pichiomycetes</taxon>
        <taxon>Pichiales</taxon>
        <taxon>Pichiaceae</taxon>
        <taxon>Pichia</taxon>
    </lineage>
</organism>
<feature type="compositionally biased region" description="Basic and acidic residues" evidence="1">
    <location>
        <begin position="30"/>
        <end position="42"/>
    </location>
</feature>
<sequence>MWRCDSRRLSLDIALELEADDAGSADEEKEGGNNHRTGSKDDHMVIVGDALLVDKLGADWHGDQVPERDDEVGGGVSGAELSGHGDLSDQDGCQGVCCAEGEAVNAGKHVVSDDVVVGEPDGEKRDDHHRGNHDHDVEAADEVAHESRNDLA</sequence>
<name>A0A1Q2YIB3_9ASCO</name>